<reference evidence="2" key="1">
    <citation type="journal article" date="2020" name="Nature">
        <title>Giant virus diversity and host interactions through global metagenomics.</title>
        <authorList>
            <person name="Schulz F."/>
            <person name="Roux S."/>
            <person name="Paez-Espino D."/>
            <person name="Jungbluth S."/>
            <person name="Walsh D.A."/>
            <person name="Denef V.J."/>
            <person name="McMahon K.D."/>
            <person name="Konstantinidis K.T."/>
            <person name="Eloe-Fadrosh E.A."/>
            <person name="Kyrpides N.C."/>
            <person name="Woyke T."/>
        </authorList>
    </citation>
    <scope>NUCLEOTIDE SEQUENCE</scope>
    <source>
        <strain evidence="2">GVMAG-M-3300020185-18</strain>
    </source>
</reference>
<dbReference type="AlphaFoldDB" id="A0A6C0C4K0"/>
<dbReference type="EMBL" id="MN739321">
    <property type="protein sequence ID" value="QHS98699.1"/>
    <property type="molecule type" value="Genomic_DNA"/>
</dbReference>
<proteinExistence type="predicted"/>
<sequence length="133" mass="15909">MRMFKHCINQFEERVIYNLIDTPHKLRFVCGFVGIVLNLFMHLCYNGLNDVLTQWMTPPWFGIFYIGKIPIWVYCLIVIIGYCMGHGLANWWTDVHTDIYINGRKRWCIAKTDFLTSHISKKQNKINYEQKEE</sequence>
<organism evidence="2">
    <name type="scientific">viral metagenome</name>
    <dbReference type="NCBI Taxonomy" id="1070528"/>
    <lineage>
        <taxon>unclassified sequences</taxon>
        <taxon>metagenomes</taxon>
        <taxon>organismal metagenomes</taxon>
    </lineage>
</organism>
<name>A0A6C0C4K0_9ZZZZ</name>
<evidence type="ECO:0000313" key="2">
    <source>
        <dbReference type="EMBL" id="QHS98699.1"/>
    </source>
</evidence>
<keyword evidence="1" id="KW-0472">Membrane</keyword>
<feature type="transmembrane region" description="Helical" evidence="1">
    <location>
        <begin position="60"/>
        <end position="83"/>
    </location>
</feature>
<evidence type="ECO:0000256" key="1">
    <source>
        <dbReference type="SAM" id="Phobius"/>
    </source>
</evidence>
<accession>A0A6C0C4K0</accession>
<feature type="transmembrane region" description="Helical" evidence="1">
    <location>
        <begin position="28"/>
        <end position="48"/>
    </location>
</feature>
<keyword evidence="1" id="KW-0812">Transmembrane</keyword>
<protein>
    <submittedName>
        <fullName evidence="2">Uncharacterized protein</fullName>
    </submittedName>
</protein>
<keyword evidence="1" id="KW-1133">Transmembrane helix</keyword>